<accession>L1J998</accession>
<organism evidence="5">
    <name type="scientific">Guillardia theta (strain CCMP2712)</name>
    <name type="common">Cryptophyte</name>
    <dbReference type="NCBI Taxonomy" id="905079"/>
    <lineage>
        <taxon>Eukaryota</taxon>
        <taxon>Cryptophyceae</taxon>
        <taxon>Pyrenomonadales</taxon>
        <taxon>Geminigeraceae</taxon>
        <taxon>Guillardia</taxon>
    </lineage>
</organism>
<dbReference type="RefSeq" id="XP_005831625.1">
    <property type="nucleotide sequence ID" value="XM_005831568.1"/>
</dbReference>
<feature type="domain" description="Peptidase M28" evidence="4">
    <location>
        <begin position="349"/>
        <end position="537"/>
    </location>
</feature>
<dbReference type="InterPro" id="IPR046450">
    <property type="entry name" value="PA_dom_sf"/>
</dbReference>
<dbReference type="FunFam" id="3.40.630.10:FF:000101">
    <property type="entry name" value="N-acetylated alpha-linked acidic dipeptidase like 1"/>
    <property type="match status" value="1"/>
</dbReference>
<dbReference type="OrthoDB" id="10013407at2759"/>
<keyword evidence="7" id="KW-1185">Reference proteome</keyword>
<dbReference type="InterPro" id="IPR007365">
    <property type="entry name" value="TFR-like_dimer_dom"/>
</dbReference>
<dbReference type="OMA" id="LWNVIGT"/>
<dbReference type="eggNOG" id="KOG2195">
    <property type="taxonomic scope" value="Eukaryota"/>
</dbReference>
<dbReference type="Proteomes" id="UP000011087">
    <property type="component" value="Unassembled WGS sequence"/>
</dbReference>
<dbReference type="SUPFAM" id="SSF52025">
    <property type="entry name" value="PA domain"/>
    <property type="match status" value="1"/>
</dbReference>
<dbReference type="InterPro" id="IPR003137">
    <property type="entry name" value="PA_domain"/>
</dbReference>
<dbReference type="PANTHER" id="PTHR10404:SF46">
    <property type="entry name" value="VACUOLAR PROTEIN SORTING-ASSOCIATED PROTEIN 70"/>
    <property type="match status" value="1"/>
</dbReference>
<dbReference type="PaxDb" id="55529-EKX44645"/>
<dbReference type="Gene3D" id="1.20.930.40">
    <property type="entry name" value="Transferrin receptor-like, dimerisation domain"/>
    <property type="match status" value="1"/>
</dbReference>
<dbReference type="HOGENOM" id="CLU_005688_2_1_1"/>
<comment type="similarity">
    <text evidence="1">Belongs to the peptidase M28 family. M28B subfamily.</text>
</comment>
<dbReference type="GO" id="GO:0004180">
    <property type="term" value="F:carboxypeptidase activity"/>
    <property type="evidence" value="ECO:0007669"/>
    <property type="project" value="TreeGrafter"/>
</dbReference>
<evidence type="ECO:0000259" key="2">
    <source>
        <dbReference type="Pfam" id="PF02225"/>
    </source>
</evidence>
<dbReference type="Gene3D" id="3.50.30.30">
    <property type="match status" value="1"/>
</dbReference>
<dbReference type="Pfam" id="PF02225">
    <property type="entry name" value="PA"/>
    <property type="match status" value="1"/>
</dbReference>
<dbReference type="EMBL" id="JH993003">
    <property type="protein sequence ID" value="EKX44645.1"/>
    <property type="molecule type" value="Genomic_DNA"/>
</dbReference>
<evidence type="ECO:0000313" key="6">
    <source>
        <dbReference type="EnsemblProtists" id="EKX44645"/>
    </source>
</evidence>
<dbReference type="InterPro" id="IPR007484">
    <property type="entry name" value="Peptidase_M28"/>
</dbReference>
<evidence type="ECO:0000259" key="3">
    <source>
        <dbReference type="Pfam" id="PF04253"/>
    </source>
</evidence>
<proteinExistence type="inferred from homology"/>
<dbReference type="Pfam" id="PF04253">
    <property type="entry name" value="TFR_dimer"/>
    <property type="match status" value="1"/>
</dbReference>
<dbReference type="CDD" id="cd02121">
    <property type="entry name" value="PA_GCPII_like"/>
    <property type="match status" value="1"/>
</dbReference>
<dbReference type="PROSITE" id="PS51257">
    <property type="entry name" value="PROKAR_LIPOPROTEIN"/>
    <property type="match status" value="1"/>
</dbReference>
<dbReference type="KEGG" id="gtt:GUITHDRAFT_159725"/>
<feature type="domain" description="PA" evidence="2">
    <location>
        <begin position="160"/>
        <end position="245"/>
    </location>
</feature>
<evidence type="ECO:0000313" key="5">
    <source>
        <dbReference type="EMBL" id="EKX44645.1"/>
    </source>
</evidence>
<evidence type="ECO:0000313" key="7">
    <source>
        <dbReference type="Proteomes" id="UP000011087"/>
    </source>
</evidence>
<dbReference type="STRING" id="905079.L1J998"/>
<reference evidence="7" key="2">
    <citation type="submission" date="2012-11" db="EMBL/GenBank/DDBJ databases">
        <authorList>
            <person name="Kuo A."/>
            <person name="Curtis B.A."/>
            <person name="Tanifuji G."/>
            <person name="Burki F."/>
            <person name="Gruber A."/>
            <person name="Irimia M."/>
            <person name="Maruyama S."/>
            <person name="Arias M.C."/>
            <person name="Ball S.G."/>
            <person name="Gile G.H."/>
            <person name="Hirakawa Y."/>
            <person name="Hopkins J.F."/>
            <person name="Rensing S.A."/>
            <person name="Schmutz J."/>
            <person name="Symeonidi A."/>
            <person name="Elias M."/>
            <person name="Eveleigh R.J."/>
            <person name="Herman E.K."/>
            <person name="Klute M.J."/>
            <person name="Nakayama T."/>
            <person name="Obornik M."/>
            <person name="Reyes-Prieto A."/>
            <person name="Armbrust E.V."/>
            <person name="Aves S.J."/>
            <person name="Beiko R.G."/>
            <person name="Coutinho P."/>
            <person name="Dacks J.B."/>
            <person name="Durnford D.G."/>
            <person name="Fast N.M."/>
            <person name="Green B.R."/>
            <person name="Grisdale C."/>
            <person name="Hempe F."/>
            <person name="Henrissat B."/>
            <person name="Hoppner M.P."/>
            <person name="Ishida K.-I."/>
            <person name="Kim E."/>
            <person name="Koreny L."/>
            <person name="Kroth P.G."/>
            <person name="Liu Y."/>
            <person name="Malik S.-B."/>
            <person name="Maier U.G."/>
            <person name="McRose D."/>
            <person name="Mock T."/>
            <person name="Neilson J.A."/>
            <person name="Onodera N.T."/>
            <person name="Poole A.M."/>
            <person name="Pritham E.J."/>
            <person name="Richards T.A."/>
            <person name="Rocap G."/>
            <person name="Roy S.W."/>
            <person name="Sarai C."/>
            <person name="Schaack S."/>
            <person name="Shirato S."/>
            <person name="Slamovits C.H."/>
            <person name="Spencer D.F."/>
            <person name="Suzuki S."/>
            <person name="Worden A.Z."/>
            <person name="Zauner S."/>
            <person name="Barry K."/>
            <person name="Bell C."/>
            <person name="Bharti A.K."/>
            <person name="Crow J.A."/>
            <person name="Grimwood J."/>
            <person name="Kramer R."/>
            <person name="Lindquist E."/>
            <person name="Lucas S."/>
            <person name="Salamov A."/>
            <person name="McFadden G.I."/>
            <person name="Lane C.E."/>
            <person name="Keeling P.J."/>
            <person name="Gray M.W."/>
            <person name="Grigoriev I.V."/>
            <person name="Archibald J.M."/>
        </authorList>
    </citation>
    <scope>NUCLEOTIDE SEQUENCE</scope>
    <source>
        <strain evidence="7">CCMP2712</strain>
    </source>
</reference>
<gene>
    <name evidence="5" type="ORF">GUITHDRAFT_159725</name>
</gene>
<reference evidence="5 7" key="1">
    <citation type="journal article" date="2012" name="Nature">
        <title>Algal genomes reveal evolutionary mosaicism and the fate of nucleomorphs.</title>
        <authorList>
            <consortium name="DOE Joint Genome Institute"/>
            <person name="Curtis B.A."/>
            <person name="Tanifuji G."/>
            <person name="Burki F."/>
            <person name="Gruber A."/>
            <person name="Irimia M."/>
            <person name="Maruyama S."/>
            <person name="Arias M.C."/>
            <person name="Ball S.G."/>
            <person name="Gile G.H."/>
            <person name="Hirakawa Y."/>
            <person name="Hopkins J.F."/>
            <person name="Kuo A."/>
            <person name="Rensing S.A."/>
            <person name="Schmutz J."/>
            <person name="Symeonidi A."/>
            <person name="Elias M."/>
            <person name="Eveleigh R.J."/>
            <person name="Herman E.K."/>
            <person name="Klute M.J."/>
            <person name="Nakayama T."/>
            <person name="Obornik M."/>
            <person name="Reyes-Prieto A."/>
            <person name="Armbrust E.V."/>
            <person name="Aves S.J."/>
            <person name="Beiko R.G."/>
            <person name="Coutinho P."/>
            <person name="Dacks J.B."/>
            <person name="Durnford D.G."/>
            <person name="Fast N.M."/>
            <person name="Green B.R."/>
            <person name="Grisdale C.J."/>
            <person name="Hempel F."/>
            <person name="Henrissat B."/>
            <person name="Hoppner M.P."/>
            <person name="Ishida K."/>
            <person name="Kim E."/>
            <person name="Koreny L."/>
            <person name="Kroth P.G."/>
            <person name="Liu Y."/>
            <person name="Malik S.B."/>
            <person name="Maier U.G."/>
            <person name="McRose D."/>
            <person name="Mock T."/>
            <person name="Neilson J.A."/>
            <person name="Onodera N.T."/>
            <person name="Poole A.M."/>
            <person name="Pritham E.J."/>
            <person name="Richards T.A."/>
            <person name="Rocap G."/>
            <person name="Roy S.W."/>
            <person name="Sarai C."/>
            <person name="Schaack S."/>
            <person name="Shirato S."/>
            <person name="Slamovits C.H."/>
            <person name="Spencer D.F."/>
            <person name="Suzuki S."/>
            <person name="Worden A.Z."/>
            <person name="Zauner S."/>
            <person name="Barry K."/>
            <person name="Bell C."/>
            <person name="Bharti A.K."/>
            <person name="Crow J.A."/>
            <person name="Grimwood J."/>
            <person name="Kramer R."/>
            <person name="Lindquist E."/>
            <person name="Lucas S."/>
            <person name="Salamov A."/>
            <person name="McFadden G.I."/>
            <person name="Lane C.E."/>
            <person name="Keeling P.J."/>
            <person name="Gray M.W."/>
            <person name="Grigoriev I.V."/>
            <person name="Archibald J.M."/>
        </authorList>
    </citation>
    <scope>NUCLEOTIDE SEQUENCE</scope>
    <source>
        <strain evidence="5 7">CCMP2712</strain>
    </source>
</reference>
<dbReference type="AlphaFoldDB" id="L1J998"/>
<evidence type="ECO:0000259" key="4">
    <source>
        <dbReference type="Pfam" id="PF04389"/>
    </source>
</evidence>
<dbReference type="GeneID" id="17301322"/>
<reference evidence="6" key="3">
    <citation type="submission" date="2016-03" db="UniProtKB">
        <authorList>
            <consortium name="EnsemblProtists"/>
        </authorList>
    </citation>
    <scope>IDENTIFICATION</scope>
</reference>
<dbReference type="CDD" id="cd08022">
    <property type="entry name" value="M28_PSMA_like"/>
    <property type="match status" value="1"/>
</dbReference>
<sequence>MHPRMYRRVWQRRTSCRNAHQIIVMVLAIMMSCGMLSPTSAVVEDETWEKMFVQGVDEKSLKDYLFKITSYDHVAGTLGDLRSTNFVKNRLESSLRDTPALVEVEAVPVMLSYPISRQLRMTEPVEFNASLSETILPNDATSDNVWRNLSFNAYSPSGNVSAQLVYANYGDPDDFVALEKLGVSVEGKIVIVRYGSTFRGLKVMNAERRGAIGCIIYSDPEDDGYQRGPTYPDGPWRPKQAVQRGSVQFNSLCAGDPARKYSKKSTMDLCGYAVEDLIPSIPVLPISYEDAAPLLQNLDAAPLLQNLVTPGDLPPGFQGGLPFKYATGPGPAHVNLLVNNKFEARRVWNVFATIPSGNFGTADDKLVLAGNHRDAWVYGAADPNSGTAALLEMARVLGDMLRKGWKPKRTIVLCNWDGEEYGLLGSTAWGEKRAKELSSKSVVYLNVDVGVAGPHLSVHASPFLSPVITNVSRMFVDPATGQPLDRAWDGAIGTLGSGSDYTVFLDHLGIPSVDLSWRHNTSAYGVYHSVYDSFSYMVQQVDPDFRYHALCTRFWGVTLLRFSDSALLPYDPKSLAGALNKYLLYVKSMMNATVCRGQCSEIFKVVKQEGSGVFPLDLSELEEAVSGFTTAASSPALQQAIASCRQEGACSKRLLLRLNEAMRRTERAFLDPAGLPGRKWFRHILQAPGLYLGYGADMFPGICQAIRDGDAKLAQEQATRCAGVVKHASSVLMSWQQDREVVT</sequence>
<dbReference type="PANTHER" id="PTHR10404">
    <property type="entry name" value="N-ACETYLATED-ALPHA-LINKED ACIDIC DIPEPTIDASE"/>
    <property type="match status" value="1"/>
</dbReference>
<protein>
    <recommendedName>
        <fullName evidence="8">Glutamate carboxypeptidase</fullName>
    </recommendedName>
</protein>
<dbReference type="InterPro" id="IPR036757">
    <property type="entry name" value="TFR-like_dimer_dom_sf"/>
</dbReference>
<dbReference type="Gene3D" id="3.40.630.10">
    <property type="entry name" value="Zn peptidases"/>
    <property type="match status" value="1"/>
</dbReference>
<name>L1J998_GUITC</name>
<dbReference type="SUPFAM" id="SSF47672">
    <property type="entry name" value="Transferrin receptor-like dimerisation domain"/>
    <property type="match status" value="1"/>
</dbReference>
<dbReference type="Pfam" id="PF04389">
    <property type="entry name" value="Peptidase_M28"/>
    <property type="match status" value="1"/>
</dbReference>
<feature type="domain" description="Transferrin receptor-like dimerisation" evidence="3">
    <location>
        <begin position="616"/>
        <end position="732"/>
    </location>
</feature>
<dbReference type="EnsemblProtists" id="EKX44645">
    <property type="protein sequence ID" value="EKX44645"/>
    <property type="gene ID" value="GUITHDRAFT_159725"/>
</dbReference>
<evidence type="ECO:0008006" key="8">
    <source>
        <dbReference type="Google" id="ProtNLM"/>
    </source>
</evidence>
<dbReference type="SUPFAM" id="SSF53187">
    <property type="entry name" value="Zn-dependent exopeptidases"/>
    <property type="match status" value="1"/>
</dbReference>
<evidence type="ECO:0000256" key="1">
    <source>
        <dbReference type="ARBA" id="ARBA00005634"/>
    </source>
</evidence>
<dbReference type="InterPro" id="IPR039373">
    <property type="entry name" value="Peptidase_M28B"/>
</dbReference>